<evidence type="ECO:0000256" key="4">
    <source>
        <dbReference type="ARBA" id="ARBA00022617"/>
    </source>
</evidence>
<evidence type="ECO:0000256" key="9">
    <source>
        <dbReference type="PIRSR" id="PIRSR602401-1"/>
    </source>
</evidence>
<dbReference type="FunFam" id="1.10.630.10:FF:000011">
    <property type="entry name" value="Cytochrome P450 83B1"/>
    <property type="match status" value="1"/>
</dbReference>
<evidence type="ECO:0000256" key="11">
    <source>
        <dbReference type="SAM" id="Phobius"/>
    </source>
</evidence>
<dbReference type="InterPro" id="IPR002401">
    <property type="entry name" value="Cyt_P450_E_grp-I"/>
</dbReference>
<dbReference type="GO" id="GO:0016705">
    <property type="term" value="F:oxidoreductase activity, acting on paired donors, with incorporation or reduction of molecular oxygen"/>
    <property type="evidence" value="ECO:0007669"/>
    <property type="project" value="InterPro"/>
</dbReference>
<name>A0AAD4IRB5_PERFH</name>
<dbReference type="InterPro" id="IPR017972">
    <property type="entry name" value="Cyt_P450_CS"/>
</dbReference>
<dbReference type="AlphaFoldDB" id="A0AAD4IRB5"/>
<dbReference type="PANTHER" id="PTHR47955:SF15">
    <property type="entry name" value="CYTOCHROME P450 71A2-LIKE"/>
    <property type="match status" value="1"/>
</dbReference>
<comment type="subcellular location">
    <subcellularLocation>
        <location evidence="2">Membrane</location>
        <topology evidence="2">Single-pass membrane protein</topology>
    </subcellularLocation>
</comment>
<dbReference type="InterPro" id="IPR036396">
    <property type="entry name" value="Cyt_P450_sf"/>
</dbReference>
<dbReference type="GO" id="GO:0005506">
    <property type="term" value="F:iron ion binding"/>
    <property type="evidence" value="ECO:0007669"/>
    <property type="project" value="InterPro"/>
</dbReference>
<keyword evidence="8 10" id="KW-0503">Monooxygenase</keyword>
<gene>
    <name evidence="12" type="ORF">C2S53_015911</name>
</gene>
<keyword evidence="5 9" id="KW-0479">Metal-binding</keyword>
<dbReference type="PRINTS" id="PR00463">
    <property type="entry name" value="EP450I"/>
</dbReference>
<comment type="cofactor">
    <cofactor evidence="1 9">
        <name>heme</name>
        <dbReference type="ChEBI" id="CHEBI:30413"/>
    </cofactor>
</comment>
<dbReference type="PROSITE" id="PS00086">
    <property type="entry name" value="CYTOCHROME_P450"/>
    <property type="match status" value="1"/>
</dbReference>
<keyword evidence="11" id="KW-0812">Transmembrane</keyword>
<keyword evidence="11" id="KW-0472">Membrane</keyword>
<dbReference type="PANTHER" id="PTHR47955">
    <property type="entry name" value="CYTOCHROME P450 FAMILY 71 PROTEIN"/>
    <property type="match status" value="1"/>
</dbReference>
<dbReference type="SUPFAM" id="SSF48264">
    <property type="entry name" value="Cytochrome P450"/>
    <property type="match status" value="1"/>
</dbReference>
<evidence type="ECO:0008006" key="14">
    <source>
        <dbReference type="Google" id="ProtNLM"/>
    </source>
</evidence>
<evidence type="ECO:0000256" key="2">
    <source>
        <dbReference type="ARBA" id="ARBA00004167"/>
    </source>
</evidence>
<sequence>MEEFELNLLPLFLTAFLSLILLCSITRIFLKQERVPPPSPSKLPIIGNLHQLGSLPHRNLHSLAQKHGPLMLLHFGSVPVLIASSADSAREIMKTHDLIFANRPAFKAFEKLIYGCRDVTTAPYGEYWRQIKSILVLQLLSSKRVQSFRSIREEETALLVKKIRESSGEEARPVNLSSMFAAFANDGIGRSAFGRRYSESPNGKKFLRVMMDMMELFGRIDIGDFIPWLSWISRVNGFDKRLDTAAREMDQVLETMIQERLEAQKEKNNGEIFNIMDILLEIYHGSNTADDAASIDRDTLKSLVLDVFIGGTDTISTALEWTMTELLRHPTVMWKLQGEVRGIIKQEEEDNDITDDEVERMHYLKGVVKEALRLHPPLPLLVPRVASRDVQIRGFDVSAGTVVMINAWAIGRDPVSWDQPENFMPERFLNSSTDFRGLDFELIPFGAGRRGCPGITFAVVAIEIVLANLVHKFDWKLVQGKDLDMSESPGLTVHRAVPLLALASSFNQSIQ</sequence>
<dbReference type="GO" id="GO:0020037">
    <property type="term" value="F:heme binding"/>
    <property type="evidence" value="ECO:0007669"/>
    <property type="project" value="InterPro"/>
</dbReference>
<evidence type="ECO:0000256" key="3">
    <source>
        <dbReference type="ARBA" id="ARBA00010617"/>
    </source>
</evidence>
<evidence type="ECO:0000256" key="7">
    <source>
        <dbReference type="ARBA" id="ARBA00023004"/>
    </source>
</evidence>
<dbReference type="GO" id="GO:0004497">
    <property type="term" value="F:monooxygenase activity"/>
    <property type="evidence" value="ECO:0007669"/>
    <property type="project" value="UniProtKB-KW"/>
</dbReference>
<evidence type="ECO:0000313" key="12">
    <source>
        <dbReference type="EMBL" id="KAH6820108.1"/>
    </source>
</evidence>
<evidence type="ECO:0000256" key="6">
    <source>
        <dbReference type="ARBA" id="ARBA00023002"/>
    </source>
</evidence>
<protein>
    <recommendedName>
        <fullName evidence="14">Cytochrome P450</fullName>
    </recommendedName>
</protein>
<evidence type="ECO:0000256" key="1">
    <source>
        <dbReference type="ARBA" id="ARBA00001971"/>
    </source>
</evidence>
<organism evidence="12 13">
    <name type="scientific">Perilla frutescens var. hirtella</name>
    <name type="common">Perilla citriodora</name>
    <name type="synonym">Perilla setoyensis</name>
    <dbReference type="NCBI Taxonomy" id="608512"/>
    <lineage>
        <taxon>Eukaryota</taxon>
        <taxon>Viridiplantae</taxon>
        <taxon>Streptophyta</taxon>
        <taxon>Embryophyta</taxon>
        <taxon>Tracheophyta</taxon>
        <taxon>Spermatophyta</taxon>
        <taxon>Magnoliopsida</taxon>
        <taxon>eudicotyledons</taxon>
        <taxon>Gunneridae</taxon>
        <taxon>Pentapetalae</taxon>
        <taxon>asterids</taxon>
        <taxon>lamiids</taxon>
        <taxon>Lamiales</taxon>
        <taxon>Lamiaceae</taxon>
        <taxon>Nepetoideae</taxon>
        <taxon>Elsholtzieae</taxon>
        <taxon>Perilla</taxon>
    </lineage>
</organism>
<reference evidence="12 13" key="1">
    <citation type="journal article" date="2021" name="Nat. Commun.">
        <title>Incipient diploidization of the medicinal plant Perilla within 10,000 years.</title>
        <authorList>
            <person name="Zhang Y."/>
            <person name="Shen Q."/>
            <person name="Leng L."/>
            <person name="Zhang D."/>
            <person name="Chen S."/>
            <person name="Shi Y."/>
            <person name="Ning Z."/>
            <person name="Chen S."/>
        </authorList>
    </citation>
    <scope>NUCLEOTIDE SEQUENCE [LARGE SCALE GENOMIC DNA]</scope>
    <source>
        <strain evidence="13">cv. PC099</strain>
    </source>
</reference>
<dbReference type="CDD" id="cd11072">
    <property type="entry name" value="CYP71-like"/>
    <property type="match status" value="1"/>
</dbReference>
<keyword evidence="4 9" id="KW-0349">Heme</keyword>
<dbReference type="PRINTS" id="PR00385">
    <property type="entry name" value="P450"/>
</dbReference>
<evidence type="ECO:0000313" key="13">
    <source>
        <dbReference type="Proteomes" id="UP001190926"/>
    </source>
</evidence>
<dbReference type="GO" id="GO:0016020">
    <property type="term" value="C:membrane"/>
    <property type="evidence" value="ECO:0007669"/>
    <property type="project" value="UniProtKB-SubCell"/>
</dbReference>
<dbReference type="InterPro" id="IPR001128">
    <property type="entry name" value="Cyt_P450"/>
</dbReference>
<comment type="caution">
    <text evidence="12">The sequence shown here is derived from an EMBL/GenBank/DDBJ whole genome shotgun (WGS) entry which is preliminary data.</text>
</comment>
<feature type="binding site" description="axial binding residue" evidence="9">
    <location>
        <position position="452"/>
    </location>
    <ligand>
        <name>heme</name>
        <dbReference type="ChEBI" id="CHEBI:30413"/>
    </ligand>
    <ligandPart>
        <name>Fe</name>
        <dbReference type="ChEBI" id="CHEBI:18248"/>
    </ligandPart>
</feature>
<evidence type="ECO:0000256" key="10">
    <source>
        <dbReference type="RuleBase" id="RU000461"/>
    </source>
</evidence>
<evidence type="ECO:0000256" key="8">
    <source>
        <dbReference type="ARBA" id="ARBA00023033"/>
    </source>
</evidence>
<dbReference type="Pfam" id="PF00067">
    <property type="entry name" value="p450"/>
    <property type="match status" value="1"/>
</dbReference>
<keyword evidence="11" id="KW-1133">Transmembrane helix</keyword>
<feature type="transmembrane region" description="Helical" evidence="11">
    <location>
        <begin position="6"/>
        <end position="30"/>
    </location>
</feature>
<accession>A0AAD4IRB5</accession>
<dbReference type="EMBL" id="SDAM02004710">
    <property type="protein sequence ID" value="KAH6820108.1"/>
    <property type="molecule type" value="Genomic_DNA"/>
</dbReference>
<dbReference type="Proteomes" id="UP001190926">
    <property type="component" value="Unassembled WGS sequence"/>
</dbReference>
<comment type="similarity">
    <text evidence="3 10">Belongs to the cytochrome P450 family.</text>
</comment>
<dbReference type="Gene3D" id="1.10.630.10">
    <property type="entry name" value="Cytochrome P450"/>
    <property type="match status" value="1"/>
</dbReference>
<keyword evidence="13" id="KW-1185">Reference proteome</keyword>
<proteinExistence type="inferred from homology"/>
<keyword evidence="6 10" id="KW-0560">Oxidoreductase</keyword>
<evidence type="ECO:0000256" key="5">
    <source>
        <dbReference type="ARBA" id="ARBA00022723"/>
    </source>
</evidence>
<keyword evidence="7 9" id="KW-0408">Iron</keyword>